<proteinExistence type="predicted"/>
<dbReference type="EMBL" id="LAZR01017052">
    <property type="protein sequence ID" value="KKM01981.1"/>
    <property type="molecule type" value="Genomic_DNA"/>
</dbReference>
<name>A0A0F9J7Z7_9ZZZZ</name>
<gene>
    <name evidence="1" type="ORF">LCGC14_1788920</name>
</gene>
<protein>
    <submittedName>
        <fullName evidence="1">Uncharacterized protein</fullName>
    </submittedName>
</protein>
<dbReference type="AlphaFoldDB" id="A0A0F9J7Z7"/>
<evidence type="ECO:0000313" key="1">
    <source>
        <dbReference type="EMBL" id="KKM01981.1"/>
    </source>
</evidence>
<accession>A0A0F9J7Z7</accession>
<organism evidence="1">
    <name type="scientific">marine sediment metagenome</name>
    <dbReference type="NCBI Taxonomy" id="412755"/>
    <lineage>
        <taxon>unclassified sequences</taxon>
        <taxon>metagenomes</taxon>
        <taxon>ecological metagenomes</taxon>
    </lineage>
</organism>
<sequence>MNSINSRAYTWITGTDTGLSSKTIWGVMMGVQVAWAGVPRDPDDFGRCYRLLRLIPEWLKRLPGVERAYPEWGPLIREWPRLSRMYTTAINRGWKGAPKMFDLMQGLINEGNFRGGS</sequence>
<comment type="caution">
    <text evidence="1">The sequence shown here is derived from an EMBL/GenBank/DDBJ whole genome shotgun (WGS) entry which is preliminary data.</text>
</comment>
<reference evidence="1" key="1">
    <citation type="journal article" date="2015" name="Nature">
        <title>Complex archaea that bridge the gap between prokaryotes and eukaryotes.</title>
        <authorList>
            <person name="Spang A."/>
            <person name="Saw J.H."/>
            <person name="Jorgensen S.L."/>
            <person name="Zaremba-Niedzwiedzka K."/>
            <person name="Martijn J."/>
            <person name="Lind A.E."/>
            <person name="van Eijk R."/>
            <person name="Schleper C."/>
            <person name="Guy L."/>
            <person name="Ettema T.J."/>
        </authorList>
    </citation>
    <scope>NUCLEOTIDE SEQUENCE</scope>
</reference>